<evidence type="ECO:0000259" key="5">
    <source>
        <dbReference type="PROSITE" id="PS51501"/>
    </source>
</evidence>
<evidence type="ECO:0000313" key="6">
    <source>
        <dbReference type="EMBL" id="KZT54950.1"/>
    </source>
</evidence>
<dbReference type="Proteomes" id="UP000076842">
    <property type="component" value="Unassembled WGS sequence"/>
</dbReference>
<feature type="domain" description="DNL-type" evidence="5">
    <location>
        <begin position="37"/>
        <end position="143"/>
    </location>
</feature>
<keyword evidence="3" id="KW-0862">Zinc</keyword>
<organism evidence="6 7">
    <name type="scientific">Calocera cornea HHB12733</name>
    <dbReference type="NCBI Taxonomy" id="1353952"/>
    <lineage>
        <taxon>Eukaryota</taxon>
        <taxon>Fungi</taxon>
        <taxon>Dikarya</taxon>
        <taxon>Basidiomycota</taxon>
        <taxon>Agaricomycotina</taxon>
        <taxon>Dacrymycetes</taxon>
        <taxon>Dacrymycetales</taxon>
        <taxon>Dacrymycetaceae</taxon>
        <taxon>Calocera</taxon>
    </lineage>
</organism>
<evidence type="ECO:0000256" key="2">
    <source>
        <dbReference type="ARBA" id="ARBA00022771"/>
    </source>
</evidence>
<dbReference type="InterPro" id="IPR024158">
    <property type="entry name" value="Mt_import_TIM15"/>
</dbReference>
<keyword evidence="7" id="KW-1185">Reference proteome</keyword>
<dbReference type="GO" id="GO:0006457">
    <property type="term" value="P:protein folding"/>
    <property type="evidence" value="ECO:0007669"/>
    <property type="project" value="TreeGrafter"/>
</dbReference>
<reference evidence="6 7" key="1">
    <citation type="journal article" date="2016" name="Mol. Biol. Evol.">
        <title>Comparative Genomics of Early-Diverging Mushroom-Forming Fungi Provides Insights into the Origins of Lignocellulose Decay Capabilities.</title>
        <authorList>
            <person name="Nagy L.G."/>
            <person name="Riley R."/>
            <person name="Tritt A."/>
            <person name="Adam C."/>
            <person name="Daum C."/>
            <person name="Floudas D."/>
            <person name="Sun H."/>
            <person name="Yadav J.S."/>
            <person name="Pangilinan J."/>
            <person name="Larsson K.H."/>
            <person name="Matsuura K."/>
            <person name="Barry K."/>
            <person name="Labutti K."/>
            <person name="Kuo R."/>
            <person name="Ohm R.A."/>
            <person name="Bhattacharya S.S."/>
            <person name="Shirouzu T."/>
            <person name="Yoshinaga Y."/>
            <person name="Martin F.M."/>
            <person name="Grigoriev I.V."/>
            <person name="Hibbett D.S."/>
        </authorList>
    </citation>
    <scope>NUCLEOTIDE SEQUENCE [LARGE SCALE GENOMIC DNA]</scope>
    <source>
        <strain evidence="6 7">HHB12733</strain>
    </source>
</reference>
<dbReference type="GO" id="GO:0051087">
    <property type="term" value="F:protein-folding chaperone binding"/>
    <property type="evidence" value="ECO:0007669"/>
    <property type="project" value="TreeGrafter"/>
</dbReference>
<evidence type="ECO:0000256" key="4">
    <source>
        <dbReference type="PROSITE-ProRule" id="PRU00834"/>
    </source>
</evidence>
<keyword evidence="2 4" id="KW-0863">Zinc-finger</keyword>
<dbReference type="STRING" id="1353952.A0A165EIQ2"/>
<dbReference type="AlphaFoldDB" id="A0A165EIQ2"/>
<protein>
    <submittedName>
        <fullName evidence="6">Zf-DNL-domain-containing protein</fullName>
    </submittedName>
</protein>
<dbReference type="InterPro" id="IPR007853">
    <property type="entry name" value="Znf_DNL-typ"/>
</dbReference>
<dbReference type="PANTHER" id="PTHR20922:SF13">
    <property type="entry name" value="DNL-TYPE ZINC FINGER PROTEIN"/>
    <property type="match status" value="1"/>
</dbReference>
<evidence type="ECO:0000256" key="3">
    <source>
        <dbReference type="ARBA" id="ARBA00022833"/>
    </source>
</evidence>
<dbReference type="GO" id="GO:0050821">
    <property type="term" value="P:protein stabilization"/>
    <property type="evidence" value="ECO:0007669"/>
    <property type="project" value="TreeGrafter"/>
</dbReference>
<sequence length="143" mass="15849">MHALRAYRPLVRPTALRIPPQSLPSRPRFVRFYQVNPEEPRLSLTFTCTAPGCSGHRSSHTFTKRSYEHGVVLVECPECHNRHLIADHLGWFKDSTDGGKNKTLEQIMAAKGVLVTRGRIVEGGTFEFDGSEAGDAGESKEGS</sequence>
<dbReference type="EMBL" id="KV424004">
    <property type="protein sequence ID" value="KZT54950.1"/>
    <property type="molecule type" value="Genomic_DNA"/>
</dbReference>
<evidence type="ECO:0000256" key="1">
    <source>
        <dbReference type="ARBA" id="ARBA00022723"/>
    </source>
</evidence>
<gene>
    <name evidence="6" type="ORF">CALCODRAFT_499262</name>
</gene>
<dbReference type="FunCoup" id="A0A165EIQ2">
    <property type="interactions" value="130"/>
</dbReference>
<keyword evidence="1" id="KW-0479">Metal-binding</keyword>
<dbReference type="Pfam" id="PF05180">
    <property type="entry name" value="zf-DNL"/>
    <property type="match status" value="1"/>
</dbReference>
<dbReference type="GO" id="GO:0005739">
    <property type="term" value="C:mitochondrion"/>
    <property type="evidence" value="ECO:0007669"/>
    <property type="project" value="TreeGrafter"/>
</dbReference>
<dbReference type="GO" id="GO:0008270">
    <property type="term" value="F:zinc ion binding"/>
    <property type="evidence" value="ECO:0007669"/>
    <property type="project" value="UniProtKB-KW"/>
</dbReference>
<dbReference type="PROSITE" id="PS51501">
    <property type="entry name" value="ZF_DNL"/>
    <property type="match status" value="1"/>
</dbReference>
<dbReference type="GO" id="GO:0030150">
    <property type="term" value="P:protein import into mitochondrial matrix"/>
    <property type="evidence" value="ECO:0007669"/>
    <property type="project" value="TreeGrafter"/>
</dbReference>
<dbReference type="OrthoDB" id="512667at2759"/>
<dbReference type="InParanoid" id="A0A165EIQ2"/>
<accession>A0A165EIQ2</accession>
<proteinExistence type="predicted"/>
<name>A0A165EIQ2_9BASI</name>
<dbReference type="PANTHER" id="PTHR20922">
    <property type="entry name" value="DNL-TYPE ZINC FINGER PROTEIN"/>
    <property type="match status" value="1"/>
</dbReference>
<evidence type="ECO:0000313" key="7">
    <source>
        <dbReference type="Proteomes" id="UP000076842"/>
    </source>
</evidence>